<evidence type="ECO:0000313" key="4">
    <source>
        <dbReference type="EMBL" id="KAF0723413.1"/>
    </source>
</evidence>
<keyword evidence="2" id="KW-0479">Metal-binding</keyword>
<protein>
    <submittedName>
        <fullName evidence="4">Putative nuclease HARBI1</fullName>
    </submittedName>
</protein>
<evidence type="ECO:0000256" key="2">
    <source>
        <dbReference type="ARBA" id="ARBA00022723"/>
    </source>
</evidence>
<name>A0A6G0W9A0_APHCR</name>
<dbReference type="EMBL" id="VUJU01008979">
    <property type="protein sequence ID" value="KAF0723413.1"/>
    <property type="molecule type" value="Genomic_DNA"/>
</dbReference>
<dbReference type="InterPro" id="IPR027806">
    <property type="entry name" value="HARBI1_dom"/>
</dbReference>
<reference evidence="4 5" key="1">
    <citation type="submission" date="2019-08" db="EMBL/GenBank/DDBJ databases">
        <title>Whole genome of Aphis craccivora.</title>
        <authorList>
            <person name="Voronova N.V."/>
            <person name="Shulinski R.S."/>
            <person name="Bandarenka Y.V."/>
            <person name="Zhorov D.G."/>
            <person name="Warner D."/>
        </authorList>
    </citation>
    <scope>NUCLEOTIDE SEQUENCE [LARGE SCALE GENOMIC DNA]</scope>
    <source>
        <strain evidence="4">180601</strain>
        <tissue evidence="4">Whole Body</tissue>
    </source>
</reference>
<gene>
    <name evidence="4" type="ORF">FWK35_00021501</name>
</gene>
<feature type="non-terminal residue" evidence="4">
    <location>
        <position position="39"/>
    </location>
</feature>
<dbReference type="Pfam" id="PF13359">
    <property type="entry name" value="DDE_Tnp_4"/>
    <property type="match status" value="1"/>
</dbReference>
<evidence type="ECO:0000259" key="3">
    <source>
        <dbReference type="Pfam" id="PF13359"/>
    </source>
</evidence>
<proteinExistence type="predicted"/>
<keyword evidence="5" id="KW-1185">Reference proteome</keyword>
<comment type="caution">
    <text evidence="4">The sequence shown here is derived from an EMBL/GenBank/DDBJ whole genome shotgun (WGS) entry which is preliminary data.</text>
</comment>
<organism evidence="4 5">
    <name type="scientific">Aphis craccivora</name>
    <name type="common">Cowpea aphid</name>
    <dbReference type="NCBI Taxonomy" id="307492"/>
    <lineage>
        <taxon>Eukaryota</taxon>
        <taxon>Metazoa</taxon>
        <taxon>Ecdysozoa</taxon>
        <taxon>Arthropoda</taxon>
        <taxon>Hexapoda</taxon>
        <taxon>Insecta</taxon>
        <taxon>Pterygota</taxon>
        <taxon>Neoptera</taxon>
        <taxon>Paraneoptera</taxon>
        <taxon>Hemiptera</taxon>
        <taxon>Sternorrhyncha</taxon>
        <taxon>Aphidomorpha</taxon>
        <taxon>Aphidoidea</taxon>
        <taxon>Aphididae</taxon>
        <taxon>Aphidini</taxon>
        <taxon>Aphis</taxon>
        <taxon>Aphis</taxon>
    </lineage>
</organism>
<dbReference type="Proteomes" id="UP000478052">
    <property type="component" value="Unassembled WGS sequence"/>
</dbReference>
<evidence type="ECO:0000313" key="5">
    <source>
        <dbReference type="Proteomes" id="UP000478052"/>
    </source>
</evidence>
<dbReference type="GO" id="GO:0046872">
    <property type="term" value="F:metal ion binding"/>
    <property type="evidence" value="ECO:0007669"/>
    <property type="project" value="UniProtKB-KW"/>
</dbReference>
<feature type="domain" description="DDE Tnp4" evidence="3">
    <location>
        <begin position="1"/>
        <end position="37"/>
    </location>
</feature>
<comment type="cofactor">
    <cofactor evidence="1">
        <name>a divalent metal cation</name>
        <dbReference type="ChEBI" id="CHEBI:60240"/>
    </cofactor>
</comment>
<dbReference type="AlphaFoldDB" id="A0A6G0W9A0"/>
<evidence type="ECO:0000256" key="1">
    <source>
        <dbReference type="ARBA" id="ARBA00001968"/>
    </source>
</evidence>
<dbReference type="OrthoDB" id="6758474at2759"/>
<sequence>MYYNYKGTRSIVLLAICDAKLNFTAVDIGAPGWCSDGGL</sequence>
<accession>A0A6G0W9A0</accession>